<evidence type="ECO:0000313" key="2">
    <source>
        <dbReference type="EMBL" id="GHP10711.1"/>
    </source>
</evidence>
<gene>
    <name evidence="2" type="ORF">PPROV_000944200</name>
</gene>
<sequence>MLQVDTKLFVMYTRFYLYPDPGLFSSEQGVRVVTLDFSEVLKRDARPSTRQVPTRAMLLNVVSHLLGPYFKNNPQDVLRLGMRANRWKRLAGLLCQTYELSAVGGAAWLSTKKRFGNYAVKRVWSVIEPALSQMRGSGADDTPPLPEGSGGAVSEESSGGTRGEDDAASSSSSSSSSS</sequence>
<organism evidence="2 3">
    <name type="scientific">Pycnococcus provasolii</name>
    <dbReference type="NCBI Taxonomy" id="41880"/>
    <lineage>
        <taxon>Eukaryota</taxon>
        <taxon>Viridiplantae</taxon>
        <taxon>Chlorophyta</taxon>
        <taxon>Pseudoscourfieldiophyceae</taxon>
        <taxon>Pseudoscourfieldiales</taxon>
        <taxon>Pycnococcaceae</taxon>
        <taxon>Pycnococcus</taxon>
    </lineage>
</organism>
<dbReference type="AlphaFoldDB" id="A0A830HZ61"/>
<keyword evidence="3" id="KW-1185">Reference proteome</keyword>
<name>A0A830HZ61_9CHLO</name>
<feature type="compositionally biased region" description="Low complexity" evidence="1">
    <location>
        <begin position="169"/>
        <end position="178"/>
    </location>
</feature>
<dbReference type="Proteomes" id="UP000660262">
    <property type="component" value="Unassembled WGS sequence"/>
</dbReference>
<dbReference type="EMBL" id="BNJQ01000030">
    <property type="protein sequence ID" value="GHP10711.1"/>
    <property type="molecule type" value="Genomic_DNA"/>
</dbReference>
<evidence type="ECO:0000313" key="3">
    <source>
        <dbReference type="Proteomes" id="UP000660262"/>
    </source>
</evidence>
<accession>A0A830HZ61</accession>
<feature type="region of interest" description="Disordered" evidence="1">
    <location>
        <begin position="134"/>
        <end position="178"/>
    </location>
</feature>
<comment type="caution">
    <text evidence="2">The sequence shown here is derived from an EMBL/GenBank/DDBJ whole genome shotgun (WGS) entry which is preliminary data.</text>
</comment>
<protein>
    <submittedName>
        <fullName evidence="2">Uncharacterized protein</fullName>
    </submittedName>
</protein>
<proteinExistence type="predicted"/>
<evidence type="ECO:0000256" key="1">
    <source>
        <dbReference type="SAM" id="MobiDB-lite"/>
    </source>
</evidence>
<reference evidence="2" key="1">
    <citation type="submission" date="2020-10" db="EMBL/GenBank/DDBJ databases">
        <title>Unveiling of a novel bifunctional photoreceptor, Dualchrome1, isolated from a cosmopolitan green alga.</title>
        <authorList>
            <person name="Suzuki S."/>
            <person name="Kawachi M."/>
        </authorList>
    </citation>
    <scope>NUCLEOTIDE SEQUENCE</scope>
    <source>
        <strain evidence="2">NIES 2893</strain>
    </source>
</reference>